<keyword evidence="3" id="KW-1185">Reference proteome</keyword>
<feature type="transmembrane region" description="Helical" evidence="1">
    <location>
        <begin position="122"/>
        <end position="140"/>
    </location>
</feature>
<keyword evidence="1" id="KW-0472">Membrane</keyword>
<comment type="caution">
    <text evidence="2">The sequence shown here is derived from an EMBL/GenBank/DDBJ whole genome shotgun (WGS) entry which is preliminary data.</text>
</comment>
<keyword evidence="1" id="KW-0812">Transmembrane</keyword>
<feature type="transmembrane region" description="Helical" evidence="1">
    <location>
        <begin position="79"/>
        <end position="102"/>
    </location>
</feature>
<reference evidence="2 3" key="1">
    <citation type="submission" date="2020-04" db="EMBL/GenBank/DDBJ databases">
        <authorList>
            <person name="Klaysubun C."/>
            <person name="Duangmal K."/>
            <person name="Lipun K."/>
        </authorList>
    </citation>
    <scope>NUCLEOTIDE SEQUENCE [LARGE SCALE GENOMIC DNA]</scope>
    <source>
        <strain evidence="2 3">DSM 45300</strain>
    </source>
</reference>
<evidence type="ECO:0000256" key="1">
    <source>
        <dbReference type="SAM" id="Phobius"/>
    </source>
</evidence>
<organism evidence="2 3">
    <name type="scientific">Pseudonocardia bannensis</name>
    <dbReference type="NCBI Taxonomy" id="630973"/>
    <lineage>
        <taxon>Bacteria</taxon>
        <taxon>Bacillati</taxon>
        <taxon>Actinomycetota</taxon>
        <taxon>Actinomycetes</taxon>
        <taxon>Pseudonocardiales</taxon>
        <taxon>Pseudonocardiaceae</taxon>
        <taxon>Pseudonocardia</taxon>
    </lineage>
</organism>
<evidence type="ECO:0000313" key="2">
    <source>
        <dbReference type="EMBL" id="NMH91303.1"/>
    </source>
</evidence>
<dbReference type="Proteomes" id="UP000586918">
    <property type="component" value="Unassembled WGS sequence"/>
</dbReference>
<feature type="transmembrane region" description="Helical" evidence="1">
    <location>
        <begin position="218"/>
        <end position="238"/>
    </location>
</feature>
<keyword evidence="1" id="KW-1133">Transmembrane helix</keyword>
<dbReference type="Pfam" id="PF09948">
    <property type="entry name" value="PpoB2"/>
    <property type="match status" value="1"/>
</dbReference>
<accession>A0A848DFI7</accession>
<dbReference type="AlphaFoldDB" id="A0A848DFI7"/>
<feature type="transmembrane region" description="Helical" evidence="1">
    <location>
        <begin position="40"/>
        <end position="58"/>
    </location>
</feature>
<proteinExistence type="predicted"/>
<dbReference type="EMBL" id="JAAXKZ010000015">
    <property type="protein sequence ID" value="NMH91303.1"/>
    <property type="molecule type" value="Genomic_DNA"/>
</dbReference>
<sequence>MLWAVAAGCWLVTVELILLGGDRLGHHGTLPGQPGWPWPARLAMFLAVWLVMVGAMMLPTTVPMARLFVPVSARAPRTGAVRAAFGSGYVAVWTVFAVVALLGDAAVRALVAGSDWLSARPGLVLAVALLVAGAFQFSPLKNACLTACRNPVGFLWQHYRRGVGSAWRLGVRHGLSCLGCCWALMLVMFGTGTGSLAWMLALTAVMVAEKTTRWGARLVAPIGLALIAAGISAALPLLGVVPPGRAGAPVGHDHGADAALVASLVGVAVLVVSVLWTRARRRV</sequence>
<feature type="transmembrane region" description="Helical" evidence="1">
    <location>
        <begin position="258"/>
        <end position="277"/>
    </location>
</feature>
<evidence type="ECO:0000313" key="3">
    <source>
        <dbReference type="Proteomes" id="UP000586918"/>
    </source>
</evidence>
<dbReference type="InterPro" id="IPR018688">
    <property type="entry name" value="PpoB2-like"/>
</dbReference>
<name>A0A848DFI7_9PSEU</name>
<gene>
    <name evidence="2" type="ORF">HF519_06810</name>
</gene>
<protein>
    <submittedName>
        <fullName evidence="2">DUF2182 domain-containing protein</fullName>
    </submittedName>
</protein>